<organism evidence="2 3">
    <name type="scientific">Steinernema glaseri</name>
    <dbReference type="NCBI Taxonomy" id="37863"/>
    <lineage>
        <taxon>Eukaryota</taxon>
        <taxon>Metazoa</taxon>
        <taxon>Ecdysozoa</taxon>
        <taxon>Nematoda</taxon>
        <taxon>Chromadorea</taxon>
        <taxon>Rhabditida</taxon>
        <taxon>Tylenchina</taxon>
        <taxon>Panagrolaimomorpha</taxon>
        <taxon>Strongyloidoidea</taxon>
        <taxon>Steinernematidae</taxon>
        <taxon>Steinernema</taxon>
    </lineage>
</organism>
<dbReference type="AlphaFoldDB" id="A0A1I7Z8D7"/>
<proteinExistence type="predicted"/>
<feature type="transmembrane region" description="Helical" evidence="1">
    <location>
        <begin position="26"/>
        <end position="47"/>
    </location>
</feature>
<feature type="transmembrane region" description="Helical" evidence="1">
    <location>
        <begin position="153"/>
        <end position="171"/>
    </location>
</feature>
<feature type="transmembrane region" description="Helical" evidence="1">
    <location>
        <begin position="191"/>
        <end position="210"/>
    </location>
</feature>
<evidence type="ECO:0000313" key="3">
    <source>
        <dbReference type="WBParaSite" id="L893_g23806.t1"/>
    </source>
</evidence>
<evidence type="ECO:0000313" key="2">
    <source>
        <dbReference type="Proteomes" id="UP000095287"/>
    </source>
</evidence>
<keyword evidence="1" id="KW-1133">Transmembrane helix</keyword>
<accession>A0A1I7Z8D7</accession>
<feature type="transmembrane region" description="Helical" evidence="1">
    <location>
        <begin position="99"/>
        <end position="120"/>
    </location>
</feature>
<sequence>MAIFTYEVLARDKEFKRHYTYRIMKMLCFANLLQSIPFLAGGVMTIAQSSFNDVLDRALGAIVGSGWYLYICTSVTLAVDRLLLFVFPRLTYSSMIRTAFVAFSFLVWLVTLVAMCLPEFGNTYRHDGMYYCWGYTVGSVSTIVESVEPYCDMSVFFITFCMYLIVCGYLIKLKRSSTDQSTSLKAEFRILIVAVCAFLYETVFVVWSFWVPLYLLGLEFMYIFLTLTWMVECGIFASLTLAMNATLRKKVLRIWGAKQKTKVASINAQSVFQSAVNKQKMMNSFTVSRVMCHASYVPCNLVTSRNFHM</sequence>
<reference evidence="3" key="1">
    <citation type="submission" date="2016-11" db="UniProtKB">
        <authorList>
            <consortium name="WormBaseParasite"/>
        </authorList>
    </citation>
    <scope>IDENTIFICATION</scope>
</reference>
<feature type="transmembrane region" description="Helical" evidence="1">
    <location>
        <begin position="67"/>
        <end position="87"/>
    </location>
</feature>
<name>A0A1I7Z8D7_9BILA</name>
<dbReference type="SUPFAM" id="SSF81321">
    <property type="entry name" value="Family A G protein-coupled receptor-like"/>
    <property type="match status" value="1"/>
</dbReference>
<keyword evidence="1" id="KW-0472">Membrane</keyword>
<keyword evidence="1" id="KW-0812">Transmembrane</keyword>
<dbReference type="WBParaSite" id="L893_g23806.t1">
    <property type="protein sequence ID" value="L893_g23806.t1"/>
    <property type="gene ID" value="L893_g23806"/>
</dbReference>
<protein>
    <submittedName>
        <fullName evidence="3">G_PROTEIN_RECEP_F1_2 domain-containing protein</fullName>
    </submittedName>
</protein>
<evidence type="ECO:0000256" key="1">
    <source>
        <dbReference type="SAM" id="Phobius"/>
    </source>
</evidence>
<keyword evidence="2" id="KW-1185">Reference proteome</keyword>
<dbReference type="Proteomes" id="UP000095287">
    <property type="component" value="Unplaced"/>
</dbReference>
<dbReference type="InterPro" id="IPR019425">
    <property type="entry name" value="7TM_GPCR_serpentine_rcpt_Srt"/>
</dbReference>
<dbReference type="PANTHER" id="PTHR23021">
    <property type="entry name" value="SERPENTINE RECEPTOR, CLASS T"/>
    <property type="match status" value="1"/>
</dbReference>
<dbReference type="Gene3D" id="1.20.1070.10">
    <property type="entry name" value="Rhodopsin 7-helix transmembrane proteins"/>
    <property type="match status" value="1"/>
</dbReference>
<dbReference type="PANTHER" id="PTHR23021:SF82">
    <property type="entry name" value="G PROTEIN-COUPLED RECEPTOR"/>
    <property type="match status" value="1"/>
</dbReference>
<feature type="transmembrane region" description="Helical" evidence="1">
    <location>
        <begin position="222"/>
        <end position="243"/>
    </location>
</feature>